<dbReference type="Proteomes" id="UP000230066">
    <property type="component" value="Unassembled WGS sequence"/>
</dbReference>
<gene>
    <name evidence="4" type="ORF">D915_004388</name>
</gene>
<accession>A0A4E0RT94</accession>
<feature type="compositionally biased region" description="Polar residues" evidence="3">
    <location>
        <begin position="725"/>
        <end position="737"/>
    </location>
</feature>
<reference evidence="4" key="1">
    <citation type="submission" date="2019-03" db="EMBL/GenBank/DDBJ databases">
        <title>Improved annotation for the trematode Fasciola hepatica.</title>
        <authorList>
            <person name="Choi Y.-J."/>
            <person name="Martin J."/>
            <person name="Mitreva M."/>
        </authorList>
    </citation>
    <scope>NUCLEOTIDE SEQUENCE [LARGE SCALE GENOMIC DNA]</scope>
</reference>
<feature type="compositionally biased region" description="Polar residues" evidence="3">
    <location>
        <begin position="311"/>
        <end position="327"/>
    </location>
</feature>
<keyword evidence="2" id="KW-0175">Coiled coil</keyword>
<feature type="compositionally biased region" description="Basic and acidic residues" evidence="3">
    <location>
        <begin position="659"/>
        <end position="689"/>
    </location>
</feature>
<dbReference type="EMBL" id="JXXN02001572">
    <property type="protein sequence ID" value="THD24488.1"/>
    <property type="molecule type" value="Genomic_DNA"/>
</dbReference>
<feature type="region of interest" description="Disordered" evidence="3">
    <location>
        <begin position="831"/>
        <end position="855"/>
    </location>
</feature>
<protein>
    <submittedName>
        <fullName evidence="4">Ensconsin (Microtubule-associated protein 7)</fullName>
    </submittedName>
</protein>
<dbReference type="InterPro" id="IPR051483">
    <property type="entry name" value="MAP7_domain-containing"/>
</dbReference>
<dbReference type="PANTHER" id="PTHR15073">
    <property type="entry name" value="MICROTUBULE-ASSOCIATED PROTEIN"/>
    <property type="match status" value="1"/>
</dbReference>
<proteinExistence type="inferred from homology"/>
<feature type="compositionally biased region" description="Polar residues" evidence="3">
    <location>
        <begin position="781"/>
        <end position="795"/>
    </location>
</feature>
<dbReference type="GO" id="GO:0000226">
    <property type="term" value="P:microtubule cytoskeleton organization"/>
    <property type="evidence" value="ECO:0007669"/>
    <property type="project" value="TreeGrafter"/>
</dbReference>
<feature type="region of interest" description="Disordered" evidence="3">
    <location>
        <begin position="952"/>
        <end position="975"/>
    </location>
</feature>
<evidence type="ECO:0000313" key="5">
    <source>
        <dbReference type="Proteomes" id="UP000230066"/>
    </source>
</evidence>
<feature type="compositionally biased region" description="Basic and acidic residues" evidence="3">
    <location>
        <begin position="625"/>
        <end position="648"/>
    </location>
</feature>
<sequence length="1094" mass="117972">MAMNGDLDCASATVLSIADSDENGFNGLDSLSNGDTPDSTRPTSAADSHGYRAPSTTQSTTSVTLEERLKRMRAAEELKQQQRYAAFIESQRQADLVRMRAQEERKRKIEEMRQREEARRALVLERRKELELSNKARIEGLRERSRARDGSIHNPRRRATVSVTTLGRTASASPSLGSAHNPNQLMTTSCVVAFGSSAPRSICTQLSPAALRLQQAFEARIASYLTGRHSGCFLTSSALPHYMRLIDHNDRVPRTASAITFLANRQRRAKQSDTSTKLRRAASAHVPLTRPTKASMARTQRVNAARKQTEPVGSSGDSASYEVSTDTGKPVTQDRLGTSGPPHLPESPKSDEVSGRSSSSQECNKLGRPPRAPISSVSSQPDVKPAKTPLPESNNHSAIGSARSISVDTLSRRPGSTRGVFERLARTLKNREKAVPVEITKNAPKTQLASTKSKKPTAPRSSSTKRSVATTAPSKPMPRGMSASLYADRTEPKRPLVKSSTVRKRSVSPPITLATTASVEPITMEPLETAAEPTVPEESPEMGKSGTEISGHETPAPRPIPSPEPVEPVEGLSNPESIAAAPPIPSTAPTHAGPIKAETRGAGEGGVLNESEAAIYRAKLVEQRRLAKERKEEEQRRLEEENRQRRMQQEAARLAAEQAAREQAERAAQEAAEQQRQREEEERAKLEAAEAERLAKLQRAEEERIMRKKKLDSIMSRVKHTQNLATASSPSLLSQDELSLPPVHSDASDSKLFAHESPSIPDDVVPANSTDTLDADAPETQMRSDTFTTPLSSSDQADDVETNNTPLAEFSLPAESDVGHTEVKTDVLPGKELTCNSKGDVSESSPRLSTDSNHEGINGDHATLLHADELSSSPGSPRHNGITKPINRSTSQGDIQSDNFTSEQLSGYHTLNGATTVGTTIPEAPRFKSALLQSMLGGGRLSTRAKDAVAGLRRGSANQTSDTLSLNSRDGSGGHSPVYWPQNPIGGCEFASSRFQGSSRESLKYGSGFDSHGAVSMVRSMFDGSADRYRINGSSVPGGPSGDMLDLNSTESSLLNTDTAKPNGTETFAWQATADPDLAAPESMSPRPVHMSTN</sequence>
<feature type="compositionally biased region" description="Polar residues" evidence="3">
    <location>
        <begin position="834"/>
        <end position="851"/>
    </location>
</feature>
<comment type="similarity">
    <text evidence="1">Belongs to the MAP7 family.</text>
</comment>
<feature type="region of interest" description="Disordered" evidence="3">
    <location>
        <begin position="266"/>
        <end position="418"/>
    </location>
</feature>
<dbReference type="GO" id="GO:0015630">
    <property type="term" value="C:microtubule cytoskeleton"/>
    <property type="evidence" value="ECO:0007669"/>
    <property type="project" value="TreeGrafter"/>
</dbReference>
<feature type="region of interest" description="Disordered" evidence="3">
    <location>
        <begin position="26"/>
        <end position="63"/>
    </location>
</feature>
<feature type="compositionally biased region" description="Polar residues" evidence="3">
    <location>
        <begin position="956"/>
        <end position="970"/>
    </location>
</feature>
<comment type="caution">
    <text evidence="4">The sequence shown here is derived from an EMBL/GenBank/DDBJ whole genome shotgun (WGS) entry which is preliminary data.</text>
</comment>
<feature type="compositionally biased region" description="Polar residues" evidence="3">
    <location>
        <begin position="459"/>
        <end position="473"/>
    </location>
</feature>
<feature type="region of interest" description="Disordered" evidence="3">
    <location>
        <begin position="438"/>
        <end position="610"/>
    </location>
</feature>
<evidence type="ECO:0000256" key="2">
    <source>
        <dbReference type="ARBA" id="ARBA00023054"/>
    </source>
</evidence>
<dbReference type="PANTHER" id="PTHR15073:SF1">
    <property type="entry name" value="RETICULOCYTE-BINDING PROTEIN HOMOLOG 2A"/>
    <property type="match status" value="1"/>
</dbReference>
<feature type="compositionally biased region" description="Polar residues" evidence="3">
    <location>
        <begin position="391"/>
        <end position="409"/>
    </location>
</feature>
<evidence type="ECO:0000256" key="1">
    <source>
        <dbReference type="ARBA" id="ARBA00007525"/>
    </source>
</evidence>
<feature type="region of interest" description="Disordered" evidence="3">
    <location>
        <begin position="725"/>
        <end position="801"/>
    </location>
</feature>
<feature type="compositionally biased region" description="Pro residues" evidence="3">
    <location>
        <begin position="556"/>
        <end position="566"/>
    </location>
</feature>
<name>A0A4E0RT94_FASHE</name>
<dbReference type="AlphaFoldDB" id="A0A4E0RT94"/>
<organism evidence="4 5">
    <name type="scientific">Fasciola hepatica</name>
    <name type="common">Liver fluke</name>
    <dbReference type="NCBI Taxonomy" id="6192"/>
    <lineage>
        <taxon>Eukaryota</taxon>
        <taxon>Metazoa</taxon>
        <taxon>Spiralia</taxon>
        <taxon>Lophotrochozoa</taxon>
        <taxon>Platyhelminthes</taxon>
        <taxon>Trematoda</taxon>
        <taxon>Digenea</taxon>
        <taxon>Plagiorchiida</taxon>
        <taxon>Echinostomata</taxon>
        <taxon>Echinostomatoidea</taxon>
        <taxon>Fasciolidae</taxon>
        <taxon>Fasciola</taxon>
    </lineage>
</organism>
<evidence type="ECO:0000256" key="3">
    <source>
        <dbReference type="SAM" id="MobiDB-lite"/>
    </source>
</evidence>
<feature type="compositionally biased region" description="Low complexity" evidence="3">
    <location>
        <begin position="649"/>
        <end position="658"/>
    </location>
</feature>
<feature type="compositionally biased region" description="Polar residues" evidence="3">
    <location>
        <begin position="54"/>
        <end position="63"/>
    </location>
</feature>
<feature type="compositionally biased region" description="Polar residues" evidence="3">
    <location>
        <begin position="29"/>
        <end position="46"/>
    </location>
</feature>
<evidence type="ECO:0000313" key="4">
    <source>
        <dbReference type="EMBL" id="THD24488.1"/>
    </source>
</evidence>
<feature type="region of interest" description="Disordered" evidence="3">
    <location>
        <begin position="871"/>
        <end position="894"/>
    </location>
</feature>
<feature type="region of interest" description="Disordered" evidence="3">
    <location>
        <begin position="625"/>
        <end position="689"/>
    </location>
</feature>
<keyword evidence="5" id="KW-1185">Reference proteome</keyword>